<dbReference type="InterPro" id="IPR029044">
    <property type="entry name" value="Nucleotide-diphossugar_trans"/>
</dbReference>
<organism evidence="2 3">
    <name type="scientific">Methylopila turkensis</name>
    <dbReference type="NCBI Taxonomy" id="1437816"/>
    <lineage>
        <taxon>Bacteria</taxon>
        <taxon>Pseudomonadati</taxon>
        <taxon>Pseudomonadota</taxon>
        <taxon>Alphaproteobacteria</taxon>
        <taxon>Hyphomicrobiales</taxon>
        <taxon>Methylopilaceae</taxon>
        <taxon>Methylopila</taxon>
    </lineage>
</organism>
<dbReference type="Gene3D" id="3.90.550.10">
    <property type="entry name" value="Spore Coat Polysaccharide Biosynthesis Protein SpsA, Chain A"/>
    <property type="match status" value="1"/>
</dbReference>
<dbReference type="GO" id="GO:0016740">
    <property type="term" value="F:transferase activity"/>
    <property type="evidence" value="ECO:0007669"/>
    <property type="project" value="UniProtKB-KW"/>
</dbReference>
<keyword evidence="3" id="KW-1185">Reference proteome</keyword>
<dbReference type="Proteomes" id="UP001143309">
    <property type="component" value="Unassembled WGS sequence"/>
</dbReference>
<evidence type="ECO:0000259" key="1">
    <source>
        <dbReference type="Pfam" id="PF00535"/>
    </source>
</evidence>
<comment type="caution">
    <text evidence="2">The sequence shown here is derived from an EMBL/GenBank/DDBJ whole genome shotgun (WGS) entry which is preliminary data.</text>
</comment>
<dbReference type="Pfam" id="PF00535">
    <property type="entry name" value="Glycos_transf_2"/>
    <property type="match status" value="1"/>
</dbReference>
<protein>
    <submittedName>
        <fullName evidence="2">Glycosyl transferase family 2</fullName>
    </submittedName>
</protein>
<feature type="domain" description="Glycosyltransferase 2-like" evidence="1">
    <location>
        <begin position="5"/>
        <end position="111"/>
    </location>
</feature>
<evidence type="ECO:0000313" key="2">
    <source>
        <dbReference type="EMBL" id="GLK80258.1"/>
    </source>
</evidence>
<evidence type="ECO:0000313" key="3">
    <source>
        <dbReference type="Proteomes" id="UP001143309"/>
    </source>
</evidence>
<dbReference type="PANTHER" id="PTHR43685">
    <property type="entry name" value="GLYCOSYLTRANSFERASE"/>
    <property type="match status" value="1"/>
</dbReference>
<accession>A0A9W6JRG4</accession>
<proteinExistence type="predicted"/>
<keyword evidence="2" id="KW-0808">Transferase</keyword>
<dbReference type="EMBL" id="BSFL01000002">
    <property type="protein sequence ID" value="GLK80258.1"/>
    <property type="molecule type" value="Genomic_DNA"/>
</dbReference>
<gene>
    <name evidence="2" type="ORF">GCM10008174_19990</name>
</gene>
<dbReference type="InterPro" id="IPR050834">
    <property type="entry name" value="Glycosyltransf_2"/>
</dbReference>
<dbReference type="RefSeq" id="WP_271200726.1">
    <property type="nucleotide sequence ID" value="NZ_BSFL01000002.1"/>
</dbReference>
<dbReference type="SUPFAM" id="SSF53448">
    <property type="entry name" value="Nucleotide-diphospho-sugar transferases"/>
    <property type="match status" value="1"/>
</dbReference>
<sequence>MPSISVVMPVYNRERVVRRAVDSVLAQTFADFELLVVDDGSSDGTAAAVEACADPRVRLLRQPENRGGNAARNRGVREAQASLIAFIDSDDRFRPEKLAYVADYFARRPDVDVLIDSFELVYPPETGKPTALRTNPVLDDSAAVETAIFARRMFKATPSISLRKEAIVRAGLFDEALKRRQDFDLMLRLVKTARCASTDAVLWTKEWSTDAISAKADTFMAATIDLCRRHPDYLDAPAHRVGLARDLARHFLRLVGKGRIGAAVADARRFGSAFGAGRLASLAAEGVGEIVRRRRERSRGG</sequence>
<dbReference type="InterPro" id="IPR001173">
    <property type="entry name" value="Glyco_trans_2-like"/>
</dbReference>
<reference evidence="2" key="1">
    <citation type="journal article" date="2014" name="Int. J. Syst. Evol. Microbiol.">
        <title>Complete genome sequence of Corynebacterium casei LMG S-19264T (=DSM 44701T), isolated from a smear-ripened cheese.</title>
        <authorList>
            <consortium name="US DOE Joint Genome Institute (JGI-PGF)"/>
            <person name="Walter F."/>
            <person name="Albersmeier A."/>
            <person name="Kalinowski J."/>
            <person name="Ruckert C."/>
        </authorList>
    </citation>
    <scope>NUCLEOTIDE SEQUENCE</scope>
    <source>
        <strain evidence="2">VKM B-2748</strain>
    </source>
</reference>
<dbReference type="CDD" id="cd00761">
    <property type="entry name" value="Glyco_tranf_GTA_type"/>
    <property type="match status" value="1"/>
</dbReference>
<reference evidence="2" key="2">
    <citation type="submission" date="2023-01" db="EMBL/GenBank/DDBJ databases">
        <authorList>
            <person name="Sun Q."/>
            <person name="Evtushenko L."/>
        </authorList>
    </citation>
    <scope>NUCLEOTIDE SEQUENCE</scope>
    <source>
        <strain evidence="2">VKM B-2748</strain>
    </source>
</reference>
<dbReference type="AlphaFoldDB" id="A0A9W6JRG4"/>
<name>A0A9W6JRG4_9HYPH</name>
<dbReference type="PANTHER" id="PTHR43685:SF11">
    <property type="entry name" value="GLYCOSYLTRANSFERASE TAGX-RELATED"/>
    <property type="match status" value="1"/>
</dbReference>